<gene>
    <name evidence="1" type="ORF">PPROV_000842800</name>
</gene>
<organism evidence="1 2">
    <name type="scientific">Pycnococcus provasolii</name>
    <dbReference type="NCBI Taxonomy" id="41880"/>
    <lineage>
        <taxon>Eukaryota</taxon>
        <taxon>Viridiplantae</taxon>
        <taxon>Chlorophyta</taxon>
        <taxon>Pseudoscourfieldiophyceae</taxon>
        <taxon>Pseudoscourfieldiales</taxon>
        <taxon>Pycnococcaceae</taxon>
        <taxon>Pycnococcus</taxon>
    </lineage>
</organism>
<dbReference type="Proteomes" id="UP000660262">
    <property type="component" value="Unassembled WGS sequence"/>
</dbReference>
<accession>A0A830HSP3</accession>
<dbReference type="EMBL" id="BNJQ01000026">
    <property type="protein sequence ID" value="GHP09693.1"/>
    <property type="molecule type" value="Genomic_DNA"/>
</dbReference>
<evidence type="ECO:0000313" key="2">
    <source>
        <dbReference type="Proteomes" id="UP000660262"/>
    </source>
</evidence>
<evidence type="ECO:0000313" key="1">
    <source>
        <dbReference type="EMBL" id="GHP09693.1"/>
    </source>
</evidence>
<proteinExistence type="predicted"/>
<comment type="caution">
    <text evidence="1">The sequence shown here is derived from an EMBL/GenBank/DDBJ whole genome shotgun (WGS) entry which is preliminary data.</text>
</comment>
<reference evidence="1" key="1">
    <citation type="submission" date="2020-10" db="EMBL/GenBank/DDBJ databases">
        <title>Unveiling of a novel bifunctional photoreceptor, Dualchrome1, isolated from a cosmopolitan green alga.</title>
        <authorList>
            <person name="Suzuki S."/>
            <person name="Kawachi M."/>
        </authorList>
    </citation>
    <scope>NUCLEOTIDE SEQUENCE</scope>
    <source>
        <strain evidence="1">NIES 2893</strain>
    </source>
</reference>
<keyword evidence="2" id="KW-1185">Reference proteome</keyword>
<name>A0A830HSP3_9CHLO</name>
<protein>
    <submittedName>
        <fullName evidence="1">Uncharacterized protein</fullName>
    </submittedName>
</protein>
<dbReference type="AlphaFoldDB" id="A0A830HSP3"/>
<sequence length="202" mass="23614">MSYPERLGREHAREDKVRIGYFGEELPEAKRHGYFRDSEWRCTLCDTGSMYIRGQCHQHELGDRHTANYETYRNAFVAEGSRMKRDSRIDEVAELQESPYWIGNLCNIKSLMLDYIVEDVDERLDVPDVECRMEVEWVKHKQRVRSDLLLAAIVRKTIISEHGSVESARETYTSNQSSWTEYLRTMASRGHALQALAMAYIV</sequence>